<dbReference type="PANTHER" id="PTHR42948">
    <property type="entry name" value="TRANSPORTER"/>
    <property type="match status" value="1"/>
</dbReference>
<feature type="transmembrane region" description="Helical" evidence="6">
    <location>
        <begin position="147"/>
        <end position="164"/>
    </location>
</feature>
<keyword evidence="5 6" id="KW-0472">Membrane</keyword>
<feature type="transmembrane region" description="Helical" evidence="6">
    <location>
        <begin position="21"/>
        <end position="39"/>
    </location>
</feature>
<keyword evidence="2" id="KW-0813">Transport</keyword>
<feature type="transmembrane region" description="Helical" evidence="6">
    <location>
        <begin position="393"/>
        <end position="411"/>
    </location>
</feature>
<dbReference type="SUPFAM" id="SSF161070">
    <property type="entry name" value="SNF-like"/>
    <property type="match status" value="1"/>
</dbReference>
<feature type="transmembrane region" description="Helical" evidence="6">
    <location>
        <begin position="307"/>
        <end position="328"/>
    </location>
</feature>
<dbReference type="CDD" id="cd10336">
    <property type="entry name" value="SLC6sbd_Tyt1-Like"/>
    <property type="match status" value="1"/>
</dbReference>
<dbReference type="AlphaFoldDB" id="A0A938X2I8"/>
<dbReference type="NCBIfam" id="NF037979">
    <property type="entry name" value="Na_transp"/>
    <property type="match status" value="1"/>
</dbReference>
<feature type="transmembrane region" description="Helical" evidence="6">
    <location>
        <begin position="176"/>
        <end position="194"/>
    </location>
</feature>
<evidence type="ECO:0000313" key="7">
    <source>
        <dbReference type="EMBL" id="MBM6826319.1"/>
    </source>
</evidence>
<evidence type="ECO:0000256" key="3">
    <source>
        <dbReference type="ARBA" id="ARBA00022692"/>
    </source>
</evidence>
<feature type="transmembrane region" description="Helical" evidence="6">
    <location>
        <begin position="258"/>
        <end position="277"/>
    </location>
</feature>
<feature type="transmembrane region" description="Helical" evidence="6">
    <location>
        <begin position="45"/>
        <end position="66"/>
    </location>
</feature>
<comment type="caution">
    <text evidence="7">The sequence shown here is derived from an EMBL/GenBank/DDBJ whole genome shotgun (WGS) entry which is preliminary data.</text>
</comment>
<gene>
    <name evidence="7" type="ORF">H6A13_04240</name>
</gene>
<organism evidence="7 8">
    <name type="scientific">Mordavella massiliensis</name>
    <dbReference type="NCBI Taxonomy" id="1871024"/>
    <lineage>
        <taxon>Bacteria</taxon>
        <taxon>Bacillati</taxon>
        <taxon>Bacillota</taxon>
        <taxon>Clostridia</taxon>
        <taxon>Eubacteriales</taxon>
        <taxon>Clostridiaceae</taxon>
        <taxon>Mordavella</taxon>
    </lineage>
</organism>
<comment type="subcellular location">
    <subcellularLocation>
        <location evidence="1">Membrane</location>
        <topology evidence="1">Multi-pass membrane protein</topology>
    </subcellularLocation>
</comment>
<dbReference type="InterPro" id="IPR000175">
    <property type="entry name" value="Na/ntran_symport"/>
</dbReference>
<dbReference type="InterPro" id="IPR047218">
    <property type="entry name" value="YocR/YhdH-like"/>
</dbReference>
<keyword evidence="8" id="KW-1185">Reference proteome</keyword>
<dbReference type="RefSeq" id="WP_204908372.1">
    <property type="nucleotide sequence ID" value="NZ_JACJLV010000009.1"/>
</dbReference>
<dbReference type="GO" id="GO:0016020">
    <property type="term" value="C:membrane"/>
    <property type="evidence" value="ECO:0007669"/>
    <property type="project" value="UniProtKB-SubCell"/>
</dbReference>
<sequence>MSNQSNQNNNVTRQWGSRFGYLMVAAGAAIGLGNIWRFPYLAYEGGGGVFLVVYIIVVILMGHPMVEMETAIGRYTGKDTVTCFQRIHKKWGFAGWMAVVCTTLLCMYYVVVGGWVAKYAFQYIVSGDFGSDKQAYYDQFTSSAVEPIIWTLLLLALVSFLLYFGITNTVEKISKVMLPLLFALLIICGIWALFVNDNAIEGVKYYLLPDFSKFSFTTFAQAATQVLFSIGIGWGLYETLGANISRENNLKSDAIMVSVFDTAAAILAGFVVVPSAFSGGVDIESAGPSLVFNVMTDIFDRLAGGRFIGACFFLAILFAVISSLFSFFEIAIRTFEDNCHMGRRNATILTAVIIGAGNIIVSLGFGKLSSLKLPWIDANGFASYGLYDWLDMFTAYILMPIGCILVCIFIAKVWGFKNYEKEVTNDGKFGRVTLFDKIRTVFLVPFFMIVILLTVFGFIK</sequence>
<evidence type="ECO:0000256" key="6">
    <source>
        <dbReference type="SAM" id="Phobius"/>
    </source>
</evidence>
<dbReference type="EMBL" id="JACJLV010000009">
    <property type="protein sequence ID" value="MBM6826319.1"/>
    <property type="molecule type" value="Genomic_DNA"/>
</dbReference>
<dbReference type="Pfam" id="PF00209">
    <property type="entry name" value="SNF"/>
    <property type="match status" value="2"/>
</dbReference>
<feature type="transmembrane region" description="Helical" evidence="6">
    <location>
        <begin position="214"/>
        <end position="237"/>
    </location>
</feature>
<proteinExistence type="predicted"/>
<dbReference type="InterPro" id="IPR037272">
    <property type="entry name" value="SNS_sf"/>
</dbReference>
<evidence type="ECO:0000313" key="8">
    <source>
        <dbReference type="Proteomes" id="UP000713880"/>
    </source>
</evidence>
<evidence type="ECO:0000256" key="1">
    <source>
        <dbReference type="ARBA" id="ARBA00004141"/>
    </source>
</evidence>
<dbReference type="PRINTS" id="PR00176">
    <property type="entry name" value="NANEUSMPORT"/>
</dbReference>
<protein>
    <submittedName>
        <fullName evidence="7">Sodium-dependent transporter</fullName>
    </submittedName>
</protein>
<keyword evidence="4 6" id="KW-1133">Transmembrane helix</keyword>
<dbReference type="PANTHER" id="PTHR42948:SF1">
    <property type="entry name" value="TRANSPORTER"/>
    <property type="match status" value="1"/>
</dbReference>
<evidence type="ECO:0000256" key="4">
    <source>
        <dbReference type="ARBA" id="ARBA00022989"/>
    </source>
</evidence>
<keyword evidence="3 6" id="KW-0812">Transmembrane</keyword>
<evidence type="ECO:0000256" key="5">
    <source>
        <dbReference type="ARBA" id="ARBA00023136"/>
    </source>
</evidence>
<evidence type="ECO:0000256" key="2">
    <source>
        <dbReference type="ARBA" id="ARBA00022448"/>
    </source>
</evidence>
<feature type="transmembrane region" description="Helical" evidence="6">
    <location>
        <begin position="93"/>
        <end position="117"/>
    </location>
</feature>
<accession>A0A938X2I8</accession>
<feature type="transmembrane region" description="Helical" evidence="6">
    <location>
        <begin position="348"/>
        <end position="365"/>
    </location>
</feature>
<name>A0A938X2I8_9CLOT</name>
<dbReference type="Proteomes" id="UP000713880">
    <property type="component" value="Unassembled WGS sequence"/>
</dbReference>
<reference evidence="7" key="2">
    <citation type="journal article" date="2021" name="Sci. Rep.">
        <title>The distribution of antibiotic resistance genes in chicken gut microbiota commensals.</title>
        <authorList>
            <person name="Juricova H."/>
            <person name="Matiasovicova J."/>
            <person name="Kubasova T."/>
            <person name="Cejkova D."/>
            <person name="Rychlik I."/>
        </authorList>
    </citation>
    <scope>NUCLEOTIDE SEQUENCE</scope>
    <source>
        <strain evidence="7">An420c</strain>
    </source>
</reference>
<feature type="transmembrane region" description="Helical" evidence="6">
    <location>
        <begin position="441"/>
        <end position="459"/>
    </location>
</feature>
<dbReference type="PROSITE" id="PS50267">
    <property type="entry name" value="NA_NEUROTRAN_SYMP_3"/>
    <property type="match status" value="1"/>
</dbReference>
<reference evidence="7" key="1">
    <citation type="submission" date="2020-08" db="EMBL/GenBank/DDBJ databases">
        <authorList>
            <person name="Cejkova D."/>
            <person name="Kubasova T."/>
            <person name="Jahodarova E."/>
            <person name="Rychlik I."/>
        </authorList>
    </citation>
    <scope>NUCLEOTIDE SEQUENCE</scope>
    <source>
        <strain evidence="7">An420c</strain>
    </source>
</reference>